<keyword evidence="1" id="KW-0175">Coiled coil</keyword>
<comment type="caution">
    <text evidence="2">The sequence shown here is derived from an EMBL/GenBank/DDBJ whole genome shotgun (WGS) entry which is preliminary data.</text>
</comment>
<dbReference type="Proteomes" id="UP000003688">
    <property type="component" value="Unassembled WGS sequence"/>
</dbReference>
<dbReference type="STRING" id="320771.Cflav_PD2831"/>
<gene>
    <name evidence="2" type="ORF">Cflav_PD2831</name>
</gene>
<protein>
    <recommendedName>
        <fullName evidence="4">Periplasmic heavy metal sensor</fullName>
    </recommendedName>
</protein>
<dbReference type="EMBL" id="ABOX02000023">
    <property type="protein sequence ID" value="EEF59824.1"/>
    <property type="molecule type" value="Genomic_DNA"/>
</dbReference>
<proteinExistence type="predicted"/>
<dbReference type="Pfam" id="PF13801">
    <property type="entry name" value="Metal_resist"/>
    <property type="match status" value="1"/>
</dbReference>
<dbReference type="AlphaFoldDB" id="B9XK01"/>
<name>B9XK01_PEDPL</name>
<reference evidence="2 3" key="1">
    <citation type="journal article" date="2011" name="J. Bacteriol.">
        <title>Genome sequence of 'Pedosphaera parvula' Ellin514, an aerobic Verrucomicrobial isolate from pasture soil.</title>
        <authorList>
            <person name="Kant R."/>
            <person name="van Passel M.W."/>
            <person name="Sangwan P."/>
            <person name="Palva A."/>
            <person name="Lucas S."/>
            <person name="Copeland A."/>
            <person name="Lapidus A."/>
            <person name="Glavina Del Rio T."/>
            <person name="Dalin E."/>
            <person name="Tice H."/>
            <person name="Bruce D."/>
            <person name="Goodwin L."/>
            <person name="Pitluck S."/>
            <person name="Chertkov O."/>
            <person name="Larimer F.W."/>
            <person name="Land M.L."/>
            <person name="Hauser L."/>
            <person name="Brettin T.S."/>
            <person name="Detter J.C."/>
            <person name="Han S."/>
            <person name="de Vos W.M."/>
            <person name="Janssen P.H."/>
            <person name="Smidt H."/>
        </authorList>
    </citation>
    <scope>NUCLEOTIDE SEQUENCE [LARGE SCALE GENOMIC DNA]</scope>
    <source>
        <strain evidence="2 3">Ellin514</strain>
    </source>
</reference>
<keyword evidence="3" id="KW-1185">Reference proteome</keyword>
<dbReference type="InterPro" id="IPR025961">
    <property type="entry name" value="Metal_resist"/>
</dbReference>
<dbReference type="Gene3D" id="1.20.120.1490">
    <property type="match status" value="1"/>
</dbReference>
<evidence type="ECO:0000313" key="2">
    <source>
        <dbReference type="EMBL" id="EEF59824.1"/>
    </source>
</evidence>
<feature type="coiled-coil region" evidence="1">
    <location>
        <begin position="77"/>
        <end position="104"/>
    </location>
</feature>
<evidence type="ECO:0000256" key="1">
    <source>
        <dbReference type="SAM" id="Coils"/>
    </source>
</evidence>
<evidence type="ECO:0008006" key="4">
    <source>
        <dbReference type="Google" id="ProtNLM"/>
    </source>
</evidence>
<evidence type="ECO:0000313" key="3">
    <source>
        <dbReference type="Proteomes" id="UP000003688"/>
    </source>
</evidence>
<dbReference type="RefSeq" id="WP_007416144.1">
    <property type="nucleotide sequence ID" value="NZ_ABOX02000023.1"/>
</dbReference>
<accession>B9XK01</accession>
<organism evidence="2 3">
    <name type="scientific">Pedosphaera parvula (strain Ellin514)</name>
    <dbReference type="NCBI Taxonomy" id="320771"/>
    <lineage>
        <taxon>Bacteria</taxon>
        <taxon>Pseudomonadati</taxon>
        <taxon>Verrucomicrobiota</taxon>
        <taxon>Pedosphaerae</taxon>
        <taxon>Pedosphaerales</taxon>
        <taxon>Pedosphaeraceae</taxon>
        <taxon>Pedosphaera</taxon>
    </lineage>
</organism>
<sequence precursor="true">MNAKKWLAIVITVAVTMGGLSVALKVRAENGPGRRAMGGQFLTKAKEKLGLTDEQITKIKVELLAEKDTLKPMIQALHDAKIELREVIQKKSAAESDIRDASAKVAVVEANLAVERAKLYGKLSPILTADQLAKIDEFQQKMDDFVDGAISIFFARLAQ</sequence>